<reference evidence="3" key="1">
    <citation type="submission" date="2021-03" db="EMBL/GenBank/DDBJ databases">
        <authorList>
            <person name="Tagirdzhanova G."/>
        </authorList>
    </citation>
    <scope>NUCLEOTIDE SEQUENCE</scope>
</reference>
<comment type="caution">
    <text evidence="3">The sequence shown here is derived from an EMBL/GenBank/DDBJ whole genome shotgun (WGS) entry which is preliminary data.</text>
</comment>
<sequence length="526" mass="56812">MQHFTESFPPDEKKPTELPDRTSSYSPLPRKDTALSDHATGVISPMTLDHATPDHDPASPGLHSLRTPDPTEKEYTQYPPHSTEKEYWDQPALEVSDKRNAAPRRQGRRPWLFWILGLVACLVIGLAVGLGVGLTRKSSNGSSAPASPPPPASTSIPQDFLSTVGAFNGSGIALASESFASGGHGAIVMYFQHHSGELRQAQLGSDGTWQGGDVTNIVAIDAKNGTPIAAVAYARNQTAAWHIFYININSTITEVINDNLTNVWREGPINDLNLQAMNDPNVGLEACWYGSFYSDETYDHSPVPGQATTTGNSSDQTVGIHLWYASNATTFNSVGWTYGDDLWTEQQDFPGYNGHGGVGCYSWGPGSDTYVFFINLDNEVNILWKDLNTTLVGNSTHPINQWTKSKGKKAHKVFVSGQISIPVFQNSSMGYTNYLYVQNPDLTIGGFNVTFAAENTTIPTDADDTFVINGAKGLPGTHLSVTALPDSSGGNSLLAFYQTNGSGITEFVRDLDAGQWTSSSVPIPQS</sequence>
<dbReference type="Gene3D" id="2.120.10.70">
    <property type="entry name" value="Fucose-specific lectin"/>
    <property type="match status" value="1"/>
</dbReference>
<keyword evidence="2" id="KW-1133">Transmembrane helix</keyword>
<feature type="region of interest" description="Disordered" evidence="1">
    <location>
        <begin position="137"/>
        <end position="157"/>
    </location>
</feature>
<dbReference type="EMBL" id="CAJPDT010000061">
    <property type="protein sequence ID" value="CAF9931385.1"/>
    <property type="molecule type" value="Genomic_DNA"/>
</dbReference>
<dbReference type="OrthoDB" id="3923199at2759"/>
<evidence type="ECO:0000313" key="4">
    <source>
        <dbReference type="Proteomes" id="UP000664534"/>
    </source>
</evidence>
<evidence type="ECO:0000256" key="2">
    <source>
        <dbReference type="SAM" id="Phobius"/>
    </source>
</evidence>
<keyword evidence="2" id="KW-0812">Transmembrane</keyword>
<dbReference type="Proteomes" id="UP000664534">
    <property type="component" value="Unassembled WGS sequence"/>
</dbReference>
<accession>A0A8H3IWN8</accession>
<evidence type="ECO:0000256" key="1">
    <source>
        <dbReference type="SAM" id="MobiDB-lite"/>
    </source>
</evidence>
<keyword evidence="4" id="KW-1185">Reference proteome</keyword>
<evidence type="ECO:0008006" key="5">
    <source>
        <dbReference type="Google" id="ProtNLM"/>
    </source>
</evidence>
<name>A0A8H3IWN8_9LECA</name>
<dbReference type="AlphaFoldDB" id="A0A8H3IWN8"/>
<feature type="compositionally biased region" description="Basic and acidic residues" evidence="1">
    <location>
        <begin position="10"/>
        <end position="20"/>
    </location>
</feature>
<organism evidence="3 4">
    <name type="scientific">Imshaugia aleurites</name>
    <dbReference type="NCBI Taxonomy" id="172621"/>
    <lineage>
        <taxon>Eukaryota</taxon>
        <taxon>Fungi</taxon>
        <taxon>Dikarya</taxon>
        <taxon>Ascomycota</taxon>
        <taxon>Pezizomycotina</taxon>
        <taxon>Lecanoromycetes</taxon>
        <taxon>OSLEUM clade</taxon>
        <taxon>Lecanoromycetidae</taxon>
        <taxon>Lecanorales</taxon>
        <taxon>Lecanorineae</taxon>
        <taxon>Parmeliaceae</taxon>
        <taxon>Imshaugia</taxon>
    </lineage>
</organism>
<feature type="region of interest" description="Disordered" evidence="1">
    <location>
        <begin position="1"/>
        <end position="91"/>
    </location>
</feature>
<keyword evidence="2" id="KW-0472">Membrane</keyword>
<proteinExistence type="predicted"/>
<protein>
    <recommendedName>
        <fullName evidence="5">Fucose-specific lectin</fullName>
    </recommendedName>
</protein>
<gene>
    <name evidence="3" type="ORF">IMSHALPRED_008609</name>
</gene>
<dbReference type="SUPFAM" id="SSF89372">
    <property type="entry name" value="Fucose-specific lectin"/>
    <property type="match status" value="1"/>
</dbReference>
<evidence type="ECO:0000313" key="3">
    <source>
        <dbReference type="EMBL" id="CAF9931385.1"/>
    </source>
</evidence>
<feature type="transmembrane region" description="Helical" evidence="2">
    <location>
        <begin position="111"/>
        <end position="134"/>
    </location>
</feature>